<name>A0A9D1RGF2_9BACT</name>
<evidence type="ECO:0000313" key="3">
    <source>
        <dbReference type="EMBL" id="HIW87137.1"/>
    </source>
</evidence>
<dbReference type="InterPro" id="IPR025665">
    <property type="entry name" value="Beta-barrel_OMP_2"/>
</dbReference>
<feature type="signal peptide" evidence="1">
    <location>
        <begin position="1"/>
        <end position="21"/>
    </location>
</feature>
<keyword evidence="1" id="KW-0732">Signal</keyword>
<accession>A0A9D1RGF2</accession>
<organism evidence="3 4">
    <name type="scientific">Candidatus Onthomorpha intestinigallinarum</name>
    <dbReference type="NCBI Taxonomy" id="2840880"/>
    <lineage>
        <taxon>Bacteria</taxon>
        <taxon>Pseudomonadati</taxon>
        <taxon>Bacteroidota</taxon>
        <taxon>Bacteroidia</taxon>
        <taxon>Bacteroidales</taxon>
        <taxon>Candidatus Onthomorpha</taxon>
    </lineage>
</organism>
<comment type="caution">
    <text evidence="3">The sequence shown here is derived from an EMBL/GenBank/DDBJ whole genome shotgun (WGS) entry which is preliminary data.</text>
</comment>
<dbReference type="EMBL" id="DXGG01000085">
    <property type="protein sequence ID" value="HIW87137.1"/>
    <property type="molecule type" value="Genomic_DNA"/>
</dbReference>
<evidence type="ECO:0000256" key="1">
    <source>
        <dbReference type="SAM" id="SignalP"/>
    </source>
</evidence>
<feature type="domain" description="Outer membrane protein beta-barrel" evidence="2">
    <location>
        <begin position="47"/>
        <end position="174"/>
    </location>
</feature>
<dbReference type="PROSITE" id="PS51257">
    <property type="entry name" value="PROKAR_LIPOPROTEIN"/>
    <property type="match status" value="1"/>
</dbReference>
<reference evidence="3" key="2">
    <citation type="submission" date="2021-04" db="EMBL/GenBank/DDBJ databases">
        <authorList>
            <person name="Gilroy R."/>
        </authorList>
    </citation>
    <scope>NUCLEOTIDE SEQUENCE</scope>
    <source>
        <strain evidence="3">Gambia16-930</strain>
    </source>
</reference>
<protein>
    <submittedName>
        <fullName evidence="3">PorT family protein</fullName>
    </submittedName>
</protein>
<dbReference type="AlphaFoldDB" id="A0A9D1RGF2"/>
<gene>
    <name evidence="3" type="ORF">IAC47_02555</name>
</gene>
<dbReference type="Pfam" id="PF13568">
    <property type="entry name" value="OMP_b-brl_2"/>
    <property type="match status" value="1"/>
</dbReference>
<evidence type="ECO:0000259" key="2">
    <source>
        <dbReference type="Pfam" id="PF13568"/>
    </source>
</evidence>
<feature type="chain" id="PRO_5039124870" evidence="1">
    <location>
        <begin position="22"/>
        <end position="206"/>
    </location>
</feature>
<evidence type="ECO:0000313" key="4">
    <source>
        <dbReference type="Proteomes" id="UP000824267"/>
    </source>
</evidence>
<dbReference type="SUPFAM" id="SSF56925">
    <property type="entry name" value="OMPA-like"/>
    <property type="match status" value="1"/>
</dbReference>
<sequence>MKRLISCLAVLFVVTSCCLYGQDFKAGIIAGVVPSQVDGDDMSGFNKIGFTAGAYASKALNGNWFLQSEITYTMKGSRVTSSKNTDFSKRELTTNYIDLGLYCGYYIMDNLYLKLGLIPSVLIYHKEQTPGGISVDESSVAGFRPFNLLASVGIGYFFTKHFLVGLTYNYSVFSLRKGSVEIFDYDIKEANAQFHNYLTLTLAYQF</sequence>
<dbReference type="Proteomes" id="UP000824267">
    <property type="component" value="Unassembled WGS sequence"/>
</dbReference>
<dbReference type="InterPro" id="IPR011250">
    <property type="entry name" value="OMP/PagP_B-barrel"/>
</dbReference>
<proteinExistence type="predicted"/>
<reference evidence="3" key="1">
    <citation type="journal article" date="2021" name="PeerJ">
        <title>Extensive microbial diversity within the chicken gut microbiome revealed by metagenomics and culture.</title>
        <authorList>
            <person name="Gilroy R."/>
            <person name="Ravi A."/>
            <person name="Getino M."/>
            <person name="Pursley I."/>
            <person name="Horton D.L."/>
            <person name="Alikhan N.F."/>
            <person name="Baker D."/>
            <person name="Gharbi K."/>
            <person name="Hall N."/>
            <person name="Watson M."/>
            <person name="Adriaenssens E.M."/>
            <person name="Foster-Nyarko E."/>
            <person name="Jarju S."/>
            <person name="Secka A."/>
            <person name="Antonio M."/>
            <person name="Oren A."/>
            <person name="Chaudhuri R.R."/>
            <person name="La Ragione R."/>
            <person name="Hildebrand F."/>
            <person name="Pallen M.J."/>
        </authorList>
    </citation>
    <scope>NUCLEOTIDE SEQUENCE</scope>
    <source>
        <strain evidence="3">Gambia16-930</strain>
    </source>
</reference>